<dbReference type="Pfam" id="PF01476">
    <property type="entry name" value="LysM"/>
    <property type="match status" value="2"/>
</dbReference>
<organism evidence="4 5">
    <name type="scientific">Candidatus Coprenecus stercoravium</name>
    <dbReference type="NCBI Taxonomy" id="2840735"/>
    <lineage>
        <taxon>Bacteria</taxon>
        <taxon>Pseudomonadati</taxon>
        <taxon>Bacteroidota</taxon>
        <taxon>Bacteroidia</taxon>
        <taxon>Bacteroidales</taxon>
        <taxon>Rikenellaceae</taxon>
        <taxon>Rikenellaceae incertae sedis</taxon>
        <taxon>Candidatus Coprenecus</taxon>
    </lineage>
</organism>
<reference evidence="4" key="2">
    <citation type="submission" date="2021-04" db="EMBL/GenBank/DDBJ databases">
        <authorList>
            <person name="Gilroy R."/>
        </authorList>
    </citation>
    <scope>NUCLEOTIDE SEQUENCE</scope>
    <source>
        <strain evidence="4">Gambia16-554</strain>
    </source>
</reference>
<feature type="signal peptide" evidence="1">
    <location>
        <begin position="1"/>
        <end position="23"/>
    </location>
</feature>
<dbReference type="CDD" id="cd00118">
    <property type="entry name" value="LysM"/>
    <property type="match status" value="2"/>
</dbReference>
<dbReference type="Gene3D" id="3.10.350.10">
    <property type="entry name" value="LysM domain"/>
    <property type="match status" value="1"/>
</dbReference>
<dbReference type="InterPro" id="IPR036779">
    <property type="entry name" value="LysM_dom_sf"/>
</dbReference>
<dbReference type="InterPro" id="IPR028082">
    <property type="entry name" value="Peripla_BP_I"/>
</dbReference>
<dbReference type="Gene3D" id="3.40.50.2300">
    <property type="match status" value="2"/>
</dbReference>
<feature type="domain" description="LysM" evidence="3">
    <location>
        <begin position="46"/>
        <end position="89"/>
    </location>
</feature>
<dbReference type="PROSITE" id="PS51782">
    <property type="entry name" value="LYSM"/>
    <property type="match status" value="1"/>
</dbReference>
<dbReference type="Proteomes" id="UP000824115">
    <property type="component" value="Unassembled WGS sequence"/>
</dbReference>
<evidence type="ECO:0000259" key="3">
    <source>
        <dbReference type="PROSITE" id="PS51782"/>
    </source>
</evidence>
<dbReference type="PANTHER" id="PTHR33734:SF22">
    <property type="entry name" value="MEMBRANE-BOUND LYTIC MUREIN TRANSGLYCOSYLASE D"/>
    <property type="match status" value="1"/>
</dbReference>
<reference evidence="4" key="1">
    <citation type="journal article" date="2021" name="PeerJ">
        <title>Extensive microbial diversity within the chicken gut microbiome revealed by metagenomics and culture.</title>
        <authorList>
            <person name="Gilroy R."/>
            <person name="Ravi A."/>
            <person name="Getino M."/>
            <person name="Pursley I."/>
            <person name="Horton D.L."/>
            <person name="Alikhan N.F."/>
            <person name="Baker D."/>
            <person name="Gharbi K."/>
            <person name="Hall N."/>
            <person name="Watson M."/>
            <person name="Adriaenssens E.M."/>
            <person name="Foster-Nyarko E."/>
            <person name="Jarju S."/>
            <person name="Secka A."/>
            <person name="Antonio M."/>
            <person name="Oren A."/>
            <person name="Chaudhuri R.R."/>
            <person name="La Ragione R."/>
            <person name="Hildebrand F."/>
            <person name="Pallen M.J."/>
        </authorList>
    </citation>
    <scope>NUCLEOTIDE SEQUENCE</scope>
    <source>
        <strain evidence="4">Gambia16-554</strain>
    </source>
</reference>
<protein>
    <submittedName>
        <fullName evidence="4">LysM peptidoglycan-binding domain-containing protein</fullName>
    </submittedName>
</protein>
<dbReference type="InterPro" id="IPR001387">
    <property type="entry name" value="Cro/C1-type_HTH"/>
</dbReference>
<evidence type="ECO:0000259" key="2">
    <source>
        <dbReference type="PROSITE" id="PS50943"/>
    </source>
</evidence>
<dbReference type="SUPFAM" id="SSF53822">
    <property type="entry name" value="Periplasmic binding protein-like I"/>
    <property type="match status" value="1"/>
</dbReference>
<dbReference type="PANTHER" id="PTHR33734">
    <property type="entry name" value="LYSM DOMAIN-CONTAINING GPI-ANCHORED PROTEIN 2"/>
    <property type="match status" value="1"/>
</dbReference>
<gene>
    <name evidence="4" type="ORF">IAC04_04970</name>
</gene>
<dbReference type="InterPro" id="IPR018392">
    <property type="entry name" value="LysM"/>
</dbReference>
<sequence>MRLLRTATLCLIMALTGLCEASAQEFIPTPVEISKDKANINGSIYYVHKVLKGQTLYSISKAYGVDISELQKVNPSVSEGLKTGALLYIPVIQTSAPEQKPAPQKPVSKKLKKYRPKWYETLDDVAVKFNTSVDAIKAVNPDLNEGKRIRVLYIPERTEEAENTATVTPQKETSAVNKDTVRTQYAPVGVISPEHDTTAEMYDDSIYRISVVLPFNAARLTDGINAYTADFYAGILTAASILKEDGLFGNFAIDAVDLTEYGSSWEMTASGVLSNSALIIGPISERDLQPVASFARSRHIPTVSPLDIRTTALADGNPYLFIFPPQAELATAHQADKIAARTATDTSISVTVIYEQGYEMSDNVRQTLSELDNREVAYRTFSYDFLSGRGIDSTMSRSLSEDRLNLVIIPSMSEAFITDALRNLNLIKSSYDYRIEVYGMSRWKSFETIEQNYFHALDLRLALSYYIDYNNPETIEFINRYRAAFNTEPSSFAFQGYDILTFFVKAMSGYGKDFTSRITGERKSLLQSDVLFLPSATGSGYVNRAFKDICFTKNWEVLTECSVR</sequence>
<dbReference type="EMBL" id="DXAW01000091">
    <property type="protein sequence ID" value="HIZ85821.1"/>
    <property type="molecule type" value="Genomic_DNA"/>
</dbReference>
<dbReference type="PROSITE" id="PS50943">
    <property type="entry name" value="HTH_CROC1"/>
    <property type="match status" value="1"/>
</dbReference>
<keyword evidence="1" id="KW-0732">Signal</keyword>
<name>A0A9D2KAC9_9BACT</name>
<feature type="domain" description="HTH cro/C1-type" evidence="2">
    <location>
        <begin position="49"/>
        <end position="70"/>
    </location>
</feature>
<evidence type="ECO:0000313" key="5">
    <source>
        <dbReference type="Proteomes" id="UP000824115"/>
    </source>
</evidence>
<comment type="caution">
    <text evidence="4">The sequence shown here is derived from an EMBL/GenBank/DDBJ whole genome shotgun (WGS) entry which is preliminary data.</text>
</comment>
<dbReference type="SUPFAM" id="SSF54106">
    <property type="entry name" value="LysM domain"/>
    <property type="match status" value="1"/>
</dbReference>
<feature type="chain" id="PRO_5039335286" evidence="1">
    <location>
        <begin position="24"/>
        <end position="564"/>
    </location>
</feature>
<proteinExistence type="predicted"/>
<accession>A0A9D2KAC9</accession>
<evidence type="ECO:0000313" key="4">
    <source>
        <dbReference type="EMBL" id="HIZ85821.1"/>
    </source>
</evidence>
<evidence type="ECO:0000256" key="1">
    <source>
        <dbReference type="SAM" id="SignalP"/>
    </source>
</evidence>
<dbReference type="AlphaFoldDB" id="A0A9D2KAC9"/>
<dbReference type="SMART" id="SM00257">
    <property type="entry name" value="LysM"/>
    <property type="match status" value="2"/>
</dbReference>